<feature type="modified residue" description="4-aspartylphosphate" evidence="6">
    <location>
        <position position="52"/>
    </location>
</feature>
<keyword evidence="1 6" id="KW-0597">Phosphoprotein</keyword>
<dbReference type="InterPro" id="IPR012318">
    <property type="entry name" value="HTH_CRP"/>
</dbReference>
<dbReference type="InterPro" id="IPR036388">
    <property type="entry name" value="WH-like_DNA-bd_sf"/>
</dbReference>
<reference evidence="11" key="1">
    <citation type="journal article" date="2019" name="Int. J. Syst. Evol. Microbiol.">
        <title>The Global Catalogue of Microorganisms (GCM) 10K type strain sequencing project: providing services to taxonomists for standard genome sequencing and annotation.</title>
        <authorList>
            <consortium name="The Broad Institute Genomics Platform"/>
            <consortium name="The Broad Institute Genome Sequencing Center for Infectious Disease"/>
            <person name="Wu L."/>
            <person name="Ma J."/>
        </authorList>
    </citation>
    <scope>NUCLEOTIDE SEQUENCE [LARGE SCALE GENOMIC DNA]</scope>
    <source>
        <strain evidence="11">KCTC 23984</strain>
    </source>
</reference>
<accession>A0ABW6C266</accession>
<dbReference type="InterPro" id="IPR036390">
    <property type="entry name" value="WH_DNA-bd_sf"/>
</dbReference>
<evidence type="ECO:0000256" key="5">
    <source>
        <dbReference type="ARBA" id="ARBA00023163"/>
    </source>
</evidence>
<dbReference type="EMBL" id="JBHUOX010000056">
    <property type="protein sequence ID" value="MFD3003946.1"/>
    <property type="molecule type" value="Genomic_DNA"/>
</dbReference>
<dbReference type="SUPFAM" id="SSF51206">
    <property type="entry name" value="cAMP-binding domain-like"/>
    <property type="match status" value="1"/>
</dbReference>
<dbReference type="SMART" id="SM00448">
    <property type="entry name" value="REC"/>
    <property type="match status" value="1"/>
</dbReference>
<dbReference type="InterPro" id="IPR001789">
    <property type="entry name" value="Sig_transdc_resp-reg_receiver"/>
</dbReference>
<keyword evidence="11" id="KW-1185">Reference proteome</keyword>
<keyword evidence="2" id="KW-0902">Two-component regulatory system</keyword>
<feature type="domain" description="Cyclic nucleotide-binding" evidence="7">
    <location>
        <begin position="161"/>
        <end position="260"/>
    </location>
</feature>
<dbReference type="Gene3D" id="3.40.50.2300">
    <property type="match status" value="1"/>
</dbReference>
<sequence>MKTVLVIEDNEEIRENIAEMLELANYQVLLAEDGKRGLELAVQYKPDIVVCDGMMPSMDRFSVLPVFQKNPMLEAIPFIFLSARAERAEVRKGMESGADDYITKPFQESELLQAIEGRLRKAEVLKKESKQPPEDIREMMRTAGQHKVLEHLAKDKKIYLYKKKQILYAEGNEPTKLYFLKKGKVKVYTTNKEGKEYISGIHKEGDFFGYLPLIEETEYQESAETIEDSEVVVIPKEEFISLLYHNQDIANRLIRMLATSVSEKEKLLPKLAYNSLRKRTADSLLFLHTKYQTPSDKHPCIQISRHDIAGIVGSSPEAVTRMLSDFKHERLIEVIEGKIFILNEQKLQHLRN</sequence>
<dbReference type="Pfam" id="PF13545">
    <property type="entry name" value="HTH_Crp_2"/>
    <property type="match status" value="1"/>
</dbReference>
<dbReference type="PANTHER" id="PTHR48111">
    <property type="entry name" value="REGULATOR OF RPOS"/>
    <property type="match status" value="1"/>
</dbReference>
<feature type="domain" description="Response regulatory" evidence="8">
    <location>
        <begin position="3"/>
        <end position="119"/>
    </location>
</feature>
<evidence type="ECO:0000256" key="4">
    <source>
        <dbReference type="ARBA" id="ARBA00023125"/>
    </source>
</evidence>
<organism evidence="10 11">
    <name type="scientific">Pontibacter toksunensis</name>
    <dbReference type="NCBI Taxonomy" id="1332631"/>
    <lineage>
        <taxon>Bacteria</taxon>
        <taxon>Pseudomonadati</taxon>
        <taxon>Bacteroidota</taxon>
        <taxon>Cytophagia</taxon>
        <taxon>Cytophagales</taxon>
        <taxon>Hymenobacteraceae</taxon>
        <taxon>Pontibacter</taxon>
    </lineage>
</organism>
<dbReference type="PROSITE" id="PS50042">
    <property type="entry name" value="CNMP_BINDING_3"/>
    <property type="match status" value="1"/>
</dbReference>
<evidence type="ECO:0000259" key="9">
    <source>
        <dbReference type="PROSITE" id="PS51063"/>
    </source>
</evidence>
<keyword evidence="5" id="KW-0804">Transcription</keyword>
<evidence type="ECO:0000259" key="7">
    <source>
        <dbReference type="PROSITE" id="PS50042"/>
    </source>
</evidence>
<dbReference type="PROSITE" id="PS51063">
    <property type="entry name" value="HTH_CRP_2"/>
    <property type="match status" value="1"/>
</dbReference>
<proteinExistence type="predicted"/>
<dbReference type="Gene3D" id="1.10.10.10">
    <property type="entry name" value="Winged helix-like DNA-binding domain superfamily/Winged helix DNA-binding domain"/>
    <property type="match status" value="1"/>
</dbReference>
<dbReference type="Proteomes" id="UP001597641">
    <property type="component" value="Unassembled WGS sequence"/>
</dbReference>
<evidence type="ECO:0000256" key="2">
    <source>
        <dbReference type="ARBA" id="ARBA00023012"/>
    </source>
</evidence>
<evidence type="ECO:0000313" key="11">
    <source>
        <dbReference type="Proteomes" id="UP001597641"/>
    </source>
</evidence>
<dbReference type="InterPro" id="IPR039420">
    <property type="entry name" value="WalR-like"/>
</dbReference>
<dbReference type="SUPFAM" id="SSF52172">
    <property type="entry name" value="CheY-like"/>
    <property type="match status" value="1"/>
</dbReference>
<dbReference type="InterPro" id="IPR000595">
    <property type="entry name" value="cNMP-bd_dom"/>
</dbReference>
<dbReference type="PANTHER" id="PTHR48111:SF4">
    <property type="entry name" value="DNA-BINDING DUAL TRANSCRIPTIONAL REGULATOR OMPR"/>
    <property type="match status" value="1"/>
</dbReference>
<dbReference type="InterPro" id="IPR011006">
    <property type="entry name" value="CheY-like_superfamily"/>
</dbReference>
<evidence type="ECO:0000256" key="6">
    <source>
        <dbReference type="PROSITE-ProRule" id="PRU00169"/>
    </source>
</evidence>
<dbReference type="CDD" id="cd17574">
    <property type="entry name" value="REC_OmpR"/>
    <property type="match status" value="1"/>
</dbReference>
<dbReference type="Gene3D" id="2.60.120.10">
    <property type="entry name" value="Jelly Rolls"/>
    <property type="match status" value="1"/>
</dbReference>
<name>A0ABW6C266_9BACT</name>
<evidence type="ECO:0000313" key="10">
    <source>
        <dbReference type="EMBL" id="MFD3003946.1"/>
    </source>
</evidence>
<keyword evidence="4" id="KW-0238">DNA-binding</keyword>
<dbReference type="SUPFAM" id="SSF46785">
    <property type="entry name" value="Winged helix' DNA-binding domain"/>
    <property type="match status" value="1"/>
</dbReference>
<dbReference type="RefSeq" id="WP_377492319.1">
    <property type="nucleotide sequence ID" value="NZ_JBHUOX010000056.1"/>
</dbReference>
<feature type="domain" description="HTH crp-type" evidence="9">
    <location>
        <begin position="274"/>
        <end position="345"/>
    </location>
</feature>
<gene>
    <name evidence="10" type="ORF">ACFS7Z_26555</name>
</gene>
<dbReference type="InterPro" id="IPR018490">
    <property type="entry name" value="cNMP-bd_dom_sf"/>
</dbReference>
<comment type="caution">
    <text evidence="10">The sequence shown here is derived from an EMBL/GenBank/DDBJ whole genome shotgun (WGS) entry which is preliminary data.</text>
</comment>
<evidence type="ECO:0000259" key="8">
    <source>
        <dbReference type="PROSITE" id="PS50110"/>
    </source>
</evidence>
<dbReference type="SMART" id="SM00419">
    <property type="entry name" value="HTH_CRP"/>
    <property type="match status" value="1"/>
</dbReference>
<dbReference type="CDD" id="cd00038">
    <property type="entry name" value="CAP_ED"/>
    <property type="match status" value="1"/>
</dbReference>
<evidence type="ECO:0000256" key="3">
    <source>
        <dbReference type="ARBA" id="ARBA00023015"/>
    </source>
</evidence>
<keyword evidence="3" id="KW-0805">Transcription regulation</keyword>
<dbReference type="SMART" id="SM00100">
    <property type="entry name" value="cNMP"/>
    <property type="match status" value="1"/>
</dbReference>
<dbReference type="Pfam" id="PF00072">
    <property type="entry name" value="Response_reg"/>
    <property type="match status" value="1"/>
</dbReference>
<evidence type="ECO:0000256" key="1">
    <source>
        <dbReference type="ARBA" id="ARBA00022553"/>
    </source>
</evidence>
<dbReference type="Pfam" id="PF00027">
    <property type="entry name" value="cNMP_binding"/>
    <property type="match status" value="1"/>
</dbReference>
<protein>
    <submittedName>
        <fullName evidence="10">Response regulator</fullName>
    </submittedName>
</protein>
<dbReference type="PROSITE" id="PS50110">
    <property type="entry name" value="RESPONSE_REGULATORY"/>
    <property type="match status" value="1"/>
</dbReference>
<dbReference type="InterPro" id="IPR014710">
    <property type="entry name" value="RmlC-like_jellyroll"/>
</dbReference>